<sequence>MDVVLKNWIFVPRNDKPPKNKKASDFSEAFFSADNSLTTFLICKNLKITKIEKFTIKLMLNKLLSYKLN</sequence>
<evidence type="ECO:0000313" key="1">
    <source>
        <dbReference type="EMBL" id="TCN60834.1"/>
    </source>
</evidence>
<dbReference type="Proteomes" id="UP000295270">
    <property type="component" value="Unassembled WGS sequence"/>
</dbReference>
<name>A0A4Y7UHS4_9FLAO</name>
<gene>
    <name evidence="2" type="ORF">D0809_02910</name>
    <name evidence="1" type="ORF">EV142_101411</name>
</gene>
<reference evidence="1 3" key="1">
    <citation type="journal article" date="2015" name="Stand. Genomic Sci.">
        <title>Genomic Encyclopedia of Bacterial and Archaeal Type Strains, Phase III: the genomes of soil and plant-associated and newly described type strains.</title>
        <authorList>
            <person name="Whitman W.B."/>
            <person name="Woyke T."/>
            <person name="Klenk H.P."/>
            <person name="Zhou Y."/>
            <person name="Lilburn T.G."/>
            <person name="Beck B.J."/>
            <person name="De Vos P."/>
            <person name="Vandamme P."/>
            <person name="Eisen J.A."/>
            <person name="Garrity G."/>
            <person name="Hugenholtz P."/>
            <person name="Kyrpides N.C."/>
        </authorList>
    </citation>
    <scope>NUCLEOTIDE SEQUENCE [LARGE SCALE GENOMIC DNA]</scope>
    <source>
        <strain evidence="1 3">P5626</strain>
    </source>
</reference>
<dbReference type="EMBL" id="SLWA01000001">
    <property type="protein sequence ID" value="TCN60834.1"/>
    <property type="molecule type" value="Genomic_DNA"/>
</dbReference>
<keyword evidence="3" id="KW-1185">Reference proteome</keyword>
<dbReference type="AlphaFoldDB" id="A0A4Y7UHS4"/>
<protein>
    <submittedName>
        <fullName evidence="2">Uncharacterized protein</fullName>
    </submittedName>
</protein>
<proteinExistence type="predicted"/>
<dbReference type="EMBL" id="QWDN01000001">
    <property type="protein sequence ID" value="TEB45967.1"/>
    <property type="molecule type" value="Genomic_DNA"/>
</dbReference>
<organism evidence="2 4">
    <name type="scientific">Flavobacterium circumlabens</name>
    <dbReference type="NCBI Taxonomy" id="2133765"/>
    <lineage>
        <taxon>Bacteria</taxon>
        <taxon>Pseudomonadati</taxon>
        <taxon>Bacteroidota</taxon>
        <taxon>Flavobacteriia</taxon>
        <taxon>Flavobacteriales</taxon>
        <taxon>Flavobacteriaceae</taxon>
        <taxon>Flavobacterium</taxon>
    </lineage>
</organism>
<accession>A0A4Y7UHS4</accession>
<comment type="caution">
    <text evidence="2">The sequence shown here is derived from an EMBL/GenBank/DDBJ whole genome shotgun (WGS) entry which is preliminary data.</text>
</comment>
<reference evidence="2 4" key="2">
    <citation type="journal article" date="2018" name="Syst. Appl. Microbiol.">
        <title>Flavobacterium circumlabens sp. nov. and Flavobacterium cupreum sp. nov., two psychrotrophic species isolated from Antarctic environmental samples.</title>
        <authorList>
            <person name="Kralova S."/>
            <person name="Busse H.J."/>
            <person name="Svec P."/>
            <person name="Maslanova I."/>
            <person name="Stankova E."/>
            <person name="Bartak M."/>
            <person name="Sedlacek I."/>
        </authorList>
    </citation>
    <scope>NUCLEOTIDE SEQUENCE [LARGE SCALE GENOMIC DNA]</scope>
    <source>
        <strain evidence="2 4">CCM 8828</strain>
    </source>
</reference>
<reference evidence="1" key="3">
    <citation type="submission" date="2019-03" db="EMBL/GenBank/DDBJ databases">
        <authorList>
            <person name="Whitman W."/>
            <person name="Huntemann M."/>
            <person name="Clum A."/>
            <person name="Pillay M."/>
            <person name="Palaniappan K."/>
            <person name="Varghese N."/>
            <person name="Mikhailova N."/>
            <person name="Stamatis D."/>
            <person name="Reddy T."/>
            <person name="Daum C."/>
            <person name="Shapiro N."/>
            <person name="Ivanova N."/>
            <person name="Kyrpides N."/>
            <person name="Woyke T."/>
        </authorList>
    </citation>
    <scope>NUCLEOTIDE SEQUENCE</scope>
    <source>
        <strain evidence="1">P5626</strain>
    </source>
</reference>
<dbReference type="Proteomes" id="UP000298340">
    <property type="component" value="Unassembled WGS sequence"/>
</dbReference>
<evidence type="ECO:0000313" key="3">
    <source>
        <dbReference type="Proteomes" id="UP000295270"/>
    </source>
</evidence>
<evidence type="ECO:0000313" key="4">
    <source>
        <dbReference type="Proteomes" id="UP000298340"/>
    </source>
</evidence>
<evidence type="ECO:0000313" key="2">
    <source>
        <dbReference type="EMBL" id="TEB45967.1"/>
    </source>
</evidence>